<gene>
    <name evidence="2" type="ORF">BN12_20046</name>
</gene>
<organism evidence="2 3">
    <name type="scientific">Nostocoides japonicum T1-X7</name>
    <dbReference type="NCBI Taxonomy" id="1194083"/>
    <lineage>
        <taxon>Bacteria</taxon>
        <taxon>Bacillati</taxon>
        <taxon>Actinomycetota</taxon>
        <taxon>Actinomycetes</taxon>
        <taxon>Micrococcales</taxon>
        <taxon>Intrasporangiaceae</taxon>
        <taxon>Nostocoides</taxon>
    </lineage>
</organism>
<dbReference type="SUPFAM" id="SSF55729">
    <property type="entry name" value="Acyl-CoA N-acyltransferases (Nat)"/>
    <property type="match status" value="1"/>
</dbReference>
<keyword evidence="2" id="KW-0808">Transferase</keyword>
<evidence type="ECO:0000313" key="3">
    <source>
        <dbReference type="Proteomes" id="UP000035721"/>
    </source>
</evidence>
<dbReference type="InterPro" id="IPR016181">
    <property type="entry name" value="Acyl_CoA_acyltransferase"/>
</dbReference>
<accession>A0A077LUI5</accession>
<feature type="domain" description="N-acetyltransferase" evidence="1">
    <location>
        <begin position="153"/>
        <end position="302"/>
    </location>
</feature>
<dbReference type="InterPro" id="IPR013653">
    <property type="entry name" value="GCN5-like_dom"/>
</dbReference>
<keyword evidence="3" id="KW-1185">Reference proteome</keyword>
<dbReference type="EMBL" id="CAJB01000112">
    <property type="protein sequence ID" value="CCH77503.1"/>
    <property type="molecule type" value="Genomic_DNA"/>
</dbReference>
<comment type="caution">
    <text evidence="2">The sequence shown here is derived from an EMBL/GenBank/DDBJ whole genome shotgun (WGS) entry which is preliminary data.</text>
</comment>
<dbReference type="Gene3D" id="3.40.630.30">
    <property type="match status" value="1"/>
</dbReference>
<dbReference type="STRING" id="1194083.BN12_20046"/>
<sequence>MSTTLEFSDEAGPFAQAAGPFLAAGPVLSTVVSTVLEMEGDGRGRDRAVREGYPYWFVIARDDTGEVAGVAMRTASFEPHPAYVLTLPDEAAVRLARTLHERGEALEGVNGSLPAARIVAEETARLTDGAVSVSMPTRLYEVRDVIEPRRPEGRLRPATRDDADLVVEWFDAFDLDAAAQAGRTPSALDHPIVDRPEIRQRIDEGGVWLWETPAGRPVHLTCVRPPAYGVSRVGPVYTPREHRGRGYAGAAVAEVSRRILASGHRACLFTDQANPVSNRLYASLGYRPVVDMANHVVGPSRR</sequence>
<dbReference type="InterPro" id="IPR000182">
    <property type="entry name" value="GNAT_dom"/>
</dbReference>
<dbReference type="RefSeq" id="WP_048549614.1">
    <property type="nucleotide sequence ID" value="NZ_HF570958.1"/>
</dbReference>
<dbReference type="Proteomes" id="UP000035721">
    <property type="component" value="Unassembled WGS sequence"/>
</dbReference>
<protein>
    <submittedName>
        <fullName evidence="2">GCN5-related N-acetyltransferase</fullName>
    </submittedName>
</protein>
<reference evidence="2 3" key="1">
    <citation type="journal article" date="2013" name="ISME J.">
        <title>A metabolic model for members of the genus Tetrasphaera involved in enhanced biological phosphorus removal.</title>
        <authorList>
            <person name="Kristiansen R."/>
            <person name="Nguyen H.T.T."/>
            <person name="Saunders A.M."/>
            <person name="Nielsen J.L."/>
            <person name="Wimmer R."/>
            <person name="Le V.Q."/>
            <person name="McIlroy S.J."/>
            <person name="Petrovski S."/>
            <person name="Seviour R.J."/>
            <person name="Calteau A."/>
            <person name="Nielsen K.L."/>
            <person name="Nielsen P.H."/>
        </authorList>
    </citation>
    <scope>NUCLEOTIDE SEQUENCE [LARGE SCALE GENOMIC DNA]</scope>
    <source>
        <strain evidence="2 3">T1-X7</strain>
    </source>
</reference>
<evidence type="ECO:0000259" key="1">
    <source>
        <dbReference type="PROSITE" id="PS51186"/>
    </source>
</evidence>
<evidence type="ECO:0000313" key="2">
    <source>
        <dbReference type="EMBL" id="CCH77503.1"/>
    </source>
</evidence>
<dbReference type="GO" id="GO:0016747">
    <property type="term" value="F:acyltransferase activity, transferring groups other than amino-acyl groups"/>
    <property type="evidence" value="ECO:0007669"/>
    <property type="project" value="InterPro"/>
</dbReference>
<dbReference type="AlphaFoldDB" id="A0A077LUI5"/>
<proteinExistence type="predicted"/>
<dbReference type="Pfam" id="PF08445">
    <property type="entry name" value="FR47"/>
    <property type="match status" value="1"/>
</dbReference>
<name>A0A077LUI5_9MICO</name>
<dbReference type="PROSITE" id="PS51186">
    <property type="entry name" value="GNAT"/>
    <property type="match status" value="1"/>
</dbReference>